<protein>
    <recommendedName>
        <fullName evidence="3">DNA polymerase III subunit psi</fullName>
    </recommendedName>
</protein>
<name>A0ABQ1IRD6_9GAMM</name>
<comment type="caution">
    <text evidence="1">The sequence shown here is derived from an EMBL/GenBank/DDBJ whole genome shotgun (WGS) entry which is preliminary data.</text>
</comment>
<sequence>MTPNQTQLWQLLALPAWHCAHPERLPFAPSPAVTAAEVLIILGQGKILSATFIADIRLALSLTEAQLQVMDEASWLAAKQPLAPILLGLNLTSASNHFHWHDSLPMADTGKPAMDLSAQQKQALWSCLCRLYFAH</sequence>
<reference evidence="2" key="1">
    <citation type="journal article" date="2019" name="Int. J. Syst. Evol. Microbiol.">
        <title>The Global Catalogue of Microorganisms (GCM) 10K type strain sequencing project: providing services to taxonomists for standard genome sequencing and annotation.</title>
        <authorList>
            <consortium name="The Broad Institute Genomics Platform"/>
            <consortium name="The Broad Institute Genome Sequencing Center for Infectious Disease"/>
            <person name="Wu L."/>
            <person name="Ma J."/>
        </authorList>
    </citation>
    <scope>NUCLEOTIDE SEQUENCE [LARGE SCALE GENOMIC DNA]</scope>
    <source>
        <strain evidence="2">CGMCC 1.15923</strain>
    </source>
</reference>
<accession>A0ABQ1IRD6</accession>
<organism evidence="1 2">
    <name type="scientific">Oceanisphaera marina</name>
    <dbReference type="NCBI Taxonomy" id="2017550"/>
    <lineage>
        <taxon>Bacteria</taxon>
        <taxon>Pseudomonadati</taxon>
        <taxon>Pseudomonadota</taxon>
        <taxon>Gammaproteobacteria</taxon>
        <taxon>Aeromonadales</taxon>
        <taxon>Aeromonadaceae</taxon>
        <taxon>Oceanisphaera</taxon>
    </lineage>
</organism>
<evidence type="ECO:0000313" key="2">
    <source>
        <dbReference type="Proteomes" id="UP000646152"/>
    </source>
</evidence>
<dbReference type="RefSeq" id="WP_188630295.1">
    <property type="nucleotide sequence ID" value="NZ_BMKE01000020.1"/>
</dbReference>
<evidence type="ECO:0000313" key="1">
    <source>
        <dbReference type="EMBL" id="GGB49317.1"/>
    </source>
</evidence>
<dbReference type="EMBL" id="BMKE01000020">
    <property type="protein sequence ID" value="GGB49317.1"/>
    <property type="molecule type" value="Genomic_DNA"/>
</dbReference>
<dbReference type="Proteomes" id="UP000646152">
    <property type="component" value="Unassembled WGS sequence"/>
</dbReference>
<gene>
    <name evidence="1" type="ORF">GCM10011502_23220</name>
</gene>
<keyword evidence="2" id="KW-1185">Reference proteome</keyword>
<proteinExistence type="predicted"/>
<evidence type="ECO:0008006" key="3">
    <source>
        <dbReference type="Google" id="ProtNLM"/>
    </source>
</evidence>